<proteinExistence type="predicted"/>
<feature type="transmembrane region" description="Helical" evidence="2">
    <location>
        <begin position="142"/>
        <end position="159"/>
    </location>
</feature>
<evidence type="ECO:0000256" key="1">
    <source>
        <dbReference type="SAM" id="Coils"/>
    </source>
</evidence>
<accession>A0A1W1DZI5</accession>
<gene>
    <name evidence="3" type="ORF">MNB_SUP05-SYMBIONT-4-397</name>
</gene>
<sequence length="207" mass="24176">MPEVVPFQLLPLDSVIQFGIALTLAYLNLERFRYRKSAPKNAHHTLGEVKNNEINSIELHEEYQDLEETVKLLKKIESNFELSDVKSLNSSLLVKCLIIYFGKNIDRWLSILFSLLLTFILVINTQYSIFLYQYFSRYSNELFWAILFFSIYPVFNTMLGKLLNKKLHTIANAKIATLKSTVNTIKQKEKIELEKAKINNLKKVNEH</sequence>
<keyword evidence="2" id="KW-0472">Membrane</keyword>
<feature type="transmembrane region" description="Helical" evidence="2">
    <location>
        <begin position="108"/>
        <end position="130"/>
    </location>
</feature>
<evidence type="ECO:0000313" key="3">
    <source>
        <dbReference type="EMBL" id="SFV87027.1"/>
    </source>
</evidence>
<keyword evidence="2" id="KW-0812">Transmembrane</keyword>
<dbReference type="AlphaFoldDB" id="A0A1W1DZI5"/>
<feature type="coiled-coil region" evidence="1">
    <location>
        <begin position="49"/>
        <end position="76"/>
    </location>
</feature>
<name>A0A1W1DZI5_9ZZZZ</name>
<keyword evidence="2" id="KW-1133">Transmembrane helix</keyword>
<evidence type="ECO:0000256" key="2">
    <source>
        <dbReference type="SAM" id="Phobius"/>
    </source>
</evidence>
<protein>
    <submittedName>
        <fullName evidence="3">Uncharacterized protein</fullName>
    </submittedName>
</protein>
<feature type="transmembrane region" description="Helical" evidence="2">
    <location>
        <begin position="6"/>
        <end position="27"/>
    </location>
</feature>
<reference evidence="3" key="1">
    <citation type="submission" date="2016-10" db="EMBL/GenBank/DDBJ databases">
        <authorList>
            <person name="de Groot N.N."/>
        </authorList>
    </citation>
    <scope>NUCLEOTIDE SEQUENCE</scope>
</reference>
<keyword evidence="1" id="KW-0175">Coiled coil</keyword>
<dbReference type="EMBL" id="FPHY01000138">
    <property type="protein sequence ID" value="SFV87027.1"/>
    <property type="molecule type" value="Genomic_DNA"/>
</dbReference>
<organism evidence="3">
    <name type="scientific">hydrothermal vent metagenome</name>
    <dbReference type="NCBI Taxonomy" id="652676"/>
    <lineage>
        <taxon>unclassified sequences</taxon>
        <taxon>metagenomes</taxon>
        <taxon>ecological metagenomes</taxon>
    </lineage>
</organism>